<dbReference type="InterPro" id="IPR035965">
    <property type="entry name" value="PAS-like_dom_sf"/>
</dbReference>
<dbReference type="PROSITE" id="PS50113">
    <property type="entry name" value="PAC"/>
    <property type="match status" value="1"/>
</dbReference>
<dbReference type="GO" id="GO:1902201">
    <property type="term" value="P:negative regulation of bacterial-type flagellum-dependent cell motility"/>
    <property type="evidence" value="ECO:0007669"/>
    <property type="project" value="TreeGrafter"/>
</dbReference>
<dbReference type="InterPro" id="IPR000014">
    <property type="entry name" value="PAS"/>
</dbReference>
<dbReference type="InterPro" id="IPR043128">
    <property type="entry name" value="Rev_trsase/Diguanyl_cyclase"/>
</dbReference>
<dbReference type="NCBIfam" id="TIGR00254">
    <property type="entry name" value="GGDEF"/>
    <property type="match status" value="1"/>
</dbReference>
<feature type="transmembrane region" description="Helical" evidence="8">
    <location>
        <begin position="123"/>
        <end position="144"/>
    </location>
</feature>
<dbReference type="NCBIfam" id="TIGR00229">
    <property type="entry name" value="sensory_box"/>
    <property type="match status" value="1"/>
</dbReference>
<evidence type="ECO:0000259" key="10">
    <source>
        <dbReference type="PROSITE" id="PS50887"/>
    </source>
</evidence>
<feature type="transmembrane region" description="Helical" evidence="8">
    <location>
        <begin position="164"/>
        <end position="183"/>
    </location>
</feature>
<comment type="subcellular location">
    <subcellularLocation>
        <location evidence="1">Cell membrane</location>
        <topology evidence="1">Multi-pass membrane protein</topology>
    </subcellularLocation>
</comment>
<dbReference type="SUPFAM" id="SSF55785">
    <property type="entry name" value="PYP-like sensor domain (PAS domain)"/>
    <property type="match status" value="1"/>
</dbReference>
<dbReference type="GO" id="GO:0043709">
    <property type="term" value="P:cell adhesion involved in single-species biofilm formation"/>
    <property type="evidence" value="ECO:0007669"/>
    <property type="project" value="TreeGrafter"/>
</dbReference>
<dbReference type="InterPro" id="IPR029787">
    <property type="entry name" value="Nucleotide_cyclase"/>
</dbReference>
<feature type="transmembrane region" description="Helical" evidence="8">
    <location>
        <begin position="43"/>
        <end position="64"/>
    </location>
</feature>
<dbReference type="InterPro" id="IPR007895">
    <property type="entry name" value="MASE1"/>
</dbReference>
<evidence type="ECO:0000256" key="3">
    <source>
        <dbReference type="ARBA" id="ARBA00022475"/>
    </source>
</evidence>
<reference evidence="11 12" key="1">
    <citation type="submission" date="2020-07" db="EMBL/GenBank/DDBJ databases">
        <title>Draft genome sequence of violacein-producing bacteria and related species.</title>
        <authorList>
            <person name="Wilson H.S."/>
            <person name="De Leon M.E."/>
        </authorList>
    </citation>
    <scope>NUCLEOTIDE SEQUENCE [LARGE SCALE GENOMIC DNA]</scope>
    <source>
        <strain evidence="11 12">HSC-21Su07</strain>
    </source>
</reference>
<feature type="domain" description="GGDEF" evidence="10">
    <location>
        <begin position="503"/>
        <end position="636"/>
    </location>
</feature>
<accession>A0A838Y774</accession>
<protein>
    <recommendedName>
        <fullName evidence="2">diguanylate cyclase</fullName>
        <ecNumber evidence="2">2.7.7.65</ecNumber>
    </recommendedName>
</protein>
<organism evidence="11 12">
    <name type="scientific">Aquitalea aquatica</name>
    <dbReference type="NCBI Taxonomy" id="3044273"/>
    <lineage>
        <taxon>Bacteria</taxon>
        <taxon>Pseudomonadati</taxon>
        <taxon>Pseudomonadota</taxon>
        <taxon>Betaproteobacteria</taxon>
        <taxon>Neisseriales</taxon>
        <taxon>Chromobacteriaceae</taxon>
        <taxon>Aquitalea</taxon>
    </lineage>
</organism>
<dbReference type="FunFam" id="3.30.70.270:FF:000001">
    <property type="entry name" value="Diguanylate cyclase domain protein"/>
    <property type="match status" value="1"/>
</dbReference>
<evidence type="ECO:0000313" key="12">
    <source>
        <dbReference type="Proteomes" id="UP000545606"/>
    </source>
</evidence>
<dbReference type="Gene3D" id="3.30.450.20">
    <property type="entry name" value="PAS domain"/>
    <property type="match status" value="1"/>
</dbReference>
<feature type="transmembrane region" description="Helical" evidence="8">
    <location>
        <begin position="276"/>
        <end position="299"/>
    </location>
</feature>
<keyword evidence="6 8" id="KW-0472">Membrane</keyword>
<sequence>MSTSGKTVKPWLASAGGTLASAAGLWLSALLSMQLPRSVDFGVLALPLWLPAGLALAIAMHWGWRSAGGLWLGMAVSNALVLHYAWPAALLIALGQSGAPLLAASMLRRQQALPFYRLSRVLMFLWCGVLGSALLSVVWSGFFLDAGILPAGVERWQCLLARGLGELSGMLALTPSALFLLQAEPARYSRNPARWLESMLLLWVSLLLAVVEFIVADYRHGVAASLWPLFFIALMWVAFRCRLALAYWLHSGIVLLAFAGVLLHNGAAYQDPGLSGMAAAGMLLLVQSLALLVFGALVAERRFTEDWLRRANQTLEGKVVERTRQLAESEARLKLMADASPFPLAMNNLNGGGLIYANAQAESLFKCRLDGLQRRVQDFYVDPAEREGISALLRSQGAVRDHEVQLHDAEGRQFWALVSCAVVHSDQELYVISGINDISERKRLERSLHAANDALRQHVAEIESLQVGLREQVRRDPLTGLFNRRYLDEILPRLLAHMLALDGTVAVMMLDADHFKRINDSYGHQCGDAVLAALGAFLRDRFRSGDIVCRYGGEEFCILMPGIALEAASHKAEQLCAAVRQLPIQALEHQLHITLSIGLSVCPLHGEDPESLIHAADAALYQAKALGRDQVRLASNTQRVLS</sequence>
<dbReference type="InterPro" id="IPR000160">
    <property type="entry name" value="GGDEF_dom"/>
</dbReference>
<dbReference type="Pfam" id="PF00990">
    <property type="entry name" value="GGDEF"/>
    <property type="match status" value="1"/>
</dbReference>
<evidence type="ECO:0000313" key="11">
    <source>
        <dbReference type="EMBL" id="MBA4708429.1"/>
    </source>
</evidence>
<dbReference type="GO" id="GO:0052621">
    <property type="term" value="F:diguanylate cyclase activity"/>
    <property type="evidence" value="ECO:0007669"/>
    <property type="project" value="UniProtKB-EC"/>
</dbReference>
<dbReference type="Proteomes" id="UP000545606">
    <property type="component" value="Unassembled WGS sequence"/>
</dbReference>
<evidence type="ECO:0000256" key="8">
    <source>
        <dbReference type="SAM" id="Phobius"/>
    </source>
</evidence>
<feature type="transmembrane region" description="Helical" evidence="8">
    <location>
        <begin position="12"/>
        <end position="31"/>
    </location>
</feature>
<evidence type="ECO:0000256" key="1">
    <source>
        <dbReference type="ARBA" id="ARBA00004651"/>
    </source>
</evidence>
<keyword evidence="4 8" id="KW-0812">Transmembrane</keyword>
<dbReference type="PANTHER" id="PTHR45138:SF9">
    <property type="entry name" value="DIGUANYLATE CYCLASE DGCM-RELATED"/>
    <property type="match status" value="1"/>
</dbReference>
<dbReference type="CDD" id="cd01949">
    <property type="entry name" value="GGDEF"/>
    <property type="match status" value="1"/>
</dbReference>
<dbReference type="InterPro" id="IPR000700">
    <property type="entry name" value="PAS-assoc_C"/>
</dbReference>
<gene>
    <name evidence="11" type="ORF">H2Z84_08525</name>
</gene>
<dbReference type="GO" id="GO:0005886">
    <property type="term" value="C:plasma membrane"/>
    <property type="evidence" value="ECO:0007669"/>
    <property type="project" value="UniProtKB-SubCell"/>
</dbReference>
<feature type="transmembrane region" description="Helical" evidence="8">
    <location>
        <begin position="222"/>
        <end position="239"/>
    </location>
</feature>
<evidence type="ECO:0000259" key="9">
    <source>
        <dbReference type="PROSITE" id="PS50113"/>
    </source>
</evidence>
<dbReference type="Pfam" id="PF05231">
    <property type="entry name" value="MASE1"/>
    <property type="match status" value="1"/>
</dbReference>
<evidence type="ECO:0000256" key="7">
    <source>
        <dbReference type="ARBA" id="ARBA00034247"/>
    </source>
</evidence>
<comment type="caution">
    <text evidence="11">The sequence shown here is derived from an EMBL/GenBank/DDBJ whole genome shotgun (WGS) entry which is preliminary data.</text>
</comment>
<evidence type="ECO:0000256" key="4">
    <source>
        <dbReference type="ARBA" id="ARBA00022692"/>
    </source>
</evidence>
<dbReference type="SMART" id="SM00267">
    <property type="entry name" value="GGDEF"/>
    <property type="match status" value="1"/>
</dbReference>
<comment type="catalytic activity">
    <reaction evidence="7">
        <text>2 GTP = 3',3'-c-di-GMP + 2 diphosphate</text>
        <dbReference type="Rhea" id="RHEA:24898"/>
        <dbReference type="ChEBI" id="CHEBI:33019"/>
        <dbReference type="ChEBI" id="CHEBI:37565"/>
        <dbReference type="ChEBI" id="CHEBI:58805"/>
        <dbReference type="EC" id="2.7.7.65"/>
    </reaction>
</comment>
<proteinExistence type="predicted"/>
<keyword evidence="5 8" id="KW-1133">Transmembrane helix</keyword>
<evidence type="ECO:0000256" key="6">
    <source>
        <dbReference type="ARBA" id="ARBA00023136"/>
    </source>
</evidence>
<keyword evidence="3" id="KW-1003">Cell membrane</keyword>
<dbReference type="InterPro" id="IPR050469">
    <property type="entry name" value="Diguanylate_Cyclase"/>
</dbReference>
<dbReference type="EC" id="2.7.7.65" evidence="2"/>
<name>A0A838Y774_9NEIS</name>
<feature type="transmembrane region" description="Helical" evidence="8">
    <location>
        <begin position="84"/>
        <end position="103"/>
    </location>
</feature>
<feature type="domain" description="PAC" evidence="9">
    <location>
        <begin position="400"/>
        <end position="450"/>
    </location>
</feature>
<dbReference type="EMBL" id="JACERN010000023">
    <property type="protein sequence ID" value="MBA4708429.1"/>
    <property type="molecule type" value="Genomic_DNA"/>
</dbReference>
<keyword evidence="12" id="KW-1185">Reference proteome</keyword>
<evidence type="ECO:0000256" key="2">
    <source>
        <dbReference type="ARBA" id="ARBA00012528"/>
    </source>
</evidence>
<feature type="transmembrane region" description="Helical" evidence="8">
    <location>
        <begin position="246"/>
        <end position="264"/>
    </location>
</feature>
<dbReference type="Gene3D" id="3.30.70.270">
    <property type="match status" value="1"/>
</dbReference>
<feature type="transmembrane region" description="Helical" evidence="8">
    <location>
        <begin position="195"/>
        <end position="216"/>
    </location>
</feature>
<dbReference type="PROSITE" id="PS50887">
    <property type="entry name" value="GGDEF"/>
    <property type="match status" value="1"/>
</dbReference>
<dbReference type="Pfam" id="PF13426">
    <property type="entry name" value="PAS_9"/>
    <property type="match status" value="1"/>
</dbReference>
<dbReference type="SUPFAM" id="SSF55073">
    <property type="entry name" value="Nucleotide cyclase"/>
    <property type="match status" value="1"/>
</dbReference>
<evidence type="ECO:0000256" key="5">
    <source>
        <dbReference type="ARBA" id="ARBA00022989"/>
    </source>
</evidence>
<dbReference type="PANTHER" id="PTHR45138">
    <property type="entry name" value="REGULATORY COMPONENTS OF SENSORY TRANSDUCTION SYSTEM"/>
    <property type="match status" value="1"/>
</dbReference>
<dbReference type="AlphaFoldDB" id="A0A838Y774"/>